<feature type="non-terminal residue" evidence="1">
    <location>
        <position position="1"/>
    </location>
</feature>
<protein>
    <submittedName>
        <fullName evidence="1">Family with sequence similarity 129, member Ab</fullName>
    </submittedName>
</protein>
<reference evidence="1" key="1">
    <citation type="submission" date="2016-05" db="EMBL/GenBank/DDBJ databases">
        <authorList>
            <person name="Lavstsen T."/>
            <person name="Jespersen J.S."/>
        </authorList>
    </citation>
    <scope>NUCLEOTIDE SEQUENCE</scope>
    <source>
        <tissue evidence="1">Brain</tissue>
    </source>
</reference>
<feature type="non-terminal residue" evidence="1">
    <location>
        <position position="67"/>
    </location>
</feature>
<accession>A0A1A8GYY9</accession>
<evidence type="ECO:0000313" key="1">
    <source>
        <dbReference type="EMBL" id="SBQ75735.1"/>
    </source>
</evidence>
<sequence>PLNPRLNLNLKSPRLLIRLLWFRSNHQQIFKLSVLRVVIPHHLRIQPHLTSQHQRSLPHLGQKVQRK</sequence>
<name>A0A1A8GYY9_9TELE</name>
<proteinExistence type="predicted"/>
<dbReference type="AlphaFoldDB" id="A0A1A8GYY9"/>
<reference evidence="1" key="2">
    <citation type="submission" date="2016-06" db="EMBL/GenBank/DDBJ databases">
        <title>The genome of a short-lived fish provides insights into sex chromosome evolution and the genetic control of aging.</title>
        <authorList>
            <person name="Reichwald K."/>
            <person name="Felder M."/>
            <person name="Petzold A."/>
            <person name="Koch P."/>
            <person name="Groth M."/>
            <person name="Platzer M."/>
        </authorList>
    </citation>
    <scope>NUCLEOTIDE SEQUENCE</scope>
    <source>
        <tissue evidence="1">Brain</tissue>
    </source>
</reference>
<dbReference type="EMBL" id="HAEC01007597">
    <property type="protein sequence ID" value="SBQ75735.1"/>
    <property type="molecule type" value="Transcribed_RNA"/>
</dbReference>
<organism evidence="1">
    <name type="scientific">Nothobranchius korthausae</name>
    <dbReference type="NCBI Taxonomy" id="1143690"/>
    <lineage>
        <taxon>Eukaryota</taxon>
        <taxon>Metazoa</taxon>
        <taxon>Chordata</taxon>
        <taxon>Craniata</taxon>
        <taxon>Vertebrata</taxon>
        <taxon>Euteleostomi</taxon>
        <taxon>Actinopterygii</taxon>
        <taxon>Neopterygii</taxon>
        <taxon>Teleostei</taxon>
        <taxon>Neoteleostei</taxon>
        <taxon>Acanthomorphata</taxon>
        <taxon>Ovalentaria</taxon>
        <taxon>Atherinomorphae</taxon>
        <taxon>Cyprinodontiformes</taxon>
        <taxon>Nothobranchiidae</taxon>
        <taxon>Nothobranchius</taxon>
    </lineage>
</organism>
<gene>
    <name evidence="1" type="primary">FAM129AB</name>
</gene>